<name>A0ABX0LLI1_9BURK</name>
<dbReference type="RefSeq" id="WP_167223476.1">
    <property type="nucleotide sequence ID" value="NZ_VUYU01000005.1"/>
</dbReference>
<keyword evidence="2" id="KW-1185">Reference proteome</keyword>
<sequence>MVTFRISRFDKEAPAHVLDMGDLAFVLDDKIMSTEGNSRYANMVYLSVVELIDSLTTLRRGANSRRFVAADSSFTLMFEQKKQHIYVWNETKKYGPFFLDELLAAVNAGVDHFLADPLNALLPNGPMHGDFHDSRRELKEMLVEPPAGGGRWPHDG</sequence>
<evidence type="ECO:0000313" key="2">
    <source>
        <dbReference type="Proteomes" id="UP000785613"/>
    </source>
</evidence>
<reference evidence="1 2" key="1">
    <citation type="submission" date="2019-09" db="EMBL/GenBank/DDBJ databases">
        <title>Taxonomy of Antarctic Massilia spp.: description of Massilia rubra sp. nov., Massilia aquatica sp. nov., Massilia mucilaginosa sp. nov., Massilia frigida sp. nov. isolated from streams, lakes and regoliths.</title>
        <authorList>
            <person name="Holochova P."/>
            <person name="Sedlacek I."/>
            <person name="Kralova S."/>
            <person name="Maslanova I."/>
            <person name="Busse H.-J."/>
            <person name="Stankova E."/>
            <person name="Vrbovska V."/>
            <person name="Kovarovic V."/>
            <person name="Bartak M."/>
            <person name="Svec P."/>
            <person name="Pantucek R."/>
        </authorList>
    </citation>
    <scope>NUCLEOTIDE SEQUENCE [LARGE SCALE GENOMIC DNA]</scope>
    <source>
        <strain evidence="1 2">CCM 8692</strain>
    </source>
</reference>
<dbReference type="EMBL" id="VUYU01000005">
    <property type="protein sequence ID" value="NHZ33640.1"/>
    <property type="molecule type" value="Genomic_DNA"/>
</dbReference>
<protein>
    <submittedName>
        <fullName evidence="1">Uncharacterized protein</fullName>
    </submittedName>
</protein>
<dbReference type="Proteomes" id="UP000785613">
    <property type="component" value="Unassembled WGS sequence"/>
</dbReference>
<accession>A0ABX0LLI1</accession>
<proteinExistence type="predicted"/>
<organism evidence="1 2">
    <name type="scientific">Massilia rubra</name>
    <dbReference type="NCBI Taxonomy" id="2607910"/>
    <lineage>
        <taxon>Bacteria</taxon>
        <taxon>Pseudomonadati</taxon>
        <taxon>Pseudomonadota</taxon>
        <taxon>Betaproteobacteria</taxon>
        <taxon>Burkholderiales</taxon>
        <taxon>Oxalobacteraceae</taxon>
        <taxon>Telluria group</taxon>
        <taxon>Massilia</taxon>
    </lineage>
</organism>
<evidence type="ECO:0000313" key="1">
    <source>
        <dbReference type="EMBL" id="NHZ33640.1"/>
    </source>
</evidence>
<gene>
    <name evidence="1" type="ORF">F0185_08555</name>
</gene>
<comment type="caution">
    <text evidence="1">The sequence shown here is derived from an EMBL/GenBank/DDBJ whole genome shotgun (WGS) entry which is preliminary data.</text>
</comment>